<protein>
    <recommendedName>
        <fullName evidence="2">F-box domain-containing protein</fullName>
    </recommendedName>
</protein>
<proteinExistence type="predicted"/>
<dbReference type="InterPro" id="IPR006652">
    <property type="entry name" value="Kelch_1"/>
</dbReference>
<dbReference type="SUPFAM" id="SSF117281">
    <property type="entry name" value="Kelch motif"/>
    <property type="match status" value="2"/>
</dbReference>
<reference evidence="3 4" key="1">
    <citation type="submission" date="2021-03" db="EMBL/GenBank/DDBJ databases">
        <authorList>
            <person name="King G.J."/>
            <person name="Bancroft I."/>
            <person name="Baten A."/>
            <person name="Bloomfield J."/>
            <person name="Borpatragohain P."/>
            <person name="He Z."/>
            <person name="Irish N."/>
            <person name="Irwin J."/>
            <person name="Liu K."/>
            <person name="Mauleon R.P."/>
            <person name="Moore J."/>
            <person name="Morris R."/>
            <person name="Ostergaard L."/>
            <person name="Wang B."/>
            <person name="Wells R."/>
        </authorList>
    </citation>
    <scope>NUCLEOTIDE SEQUENCE [LARGE SCALE GENOMIC DNA]</scope>
    <source>
        <strain evidence="3">R-o-18</strain>
        <tissue evidence="3">Leaf</tissue>
    </source>
</reference>
<organism evidence="3 4">
    <name type="scientific">Brassica rapa subsp. trilocularis</name>
    <dbReference type="NCBI Taxonomy" id="1813537"/>
    <lineage>
        <taxon>Eukaryota</taxon>
        <taxon>Viridiplantae</taxon>
        <taxon>Streptophyta</taxon>
        <taxon>Embryophyta</taxon>
        <taxon>Tracheophyta</taxon>
        <taxon>Spermatophyta</taxon>
        <taxon>Magnoliopsida</taxon>
        <taxon>eudicotyledons</taxon>
        <taxon>Gunneridae</taxon>
        <taxon>Pentapetalae</taxon>
        <taxon>rosids</taxon>
        <taxon>malvids</taxon>
        <taxon>Brassicales</taxon>
        <taxon>Brassicaceae</taxon>
        <taxon>Brassiceae</taxon>
        <taxon>Brassica</taxon>
    </lineage>
</organism>
<evidence type="ECO:0000313" key="3">
    <source>
        <dbReference type="EMBL" id="KAG5412478.1"/>
    </source>
</evidence>
<name>A0ABQ7NNM3_BRACM</name>
<dbReference type="Proteomes" id="UP000823674">
    <property type="component" value="Chromosome A01"/>
</dbReference>
<dbReference type="InterPro" id="IPR057499">
    <property type="entry name" value="Kelch_FKB95"/>
</dbReference>
<evidence type="ECO:0000259" key="2">
    <source>
        <dbReference type="PROSITE" id="PS50181"/>
    </source>
</evidence>
<dbReference type="PROSITE" id="PS50181">
    <property type="entry name" value="FBOX"/>
    <property type="match status" value="1"/>
</dbReference>
<dbReference type="PANTHER" id="PTHR24414:SF95">
    <property type="entry name" value="F-BOX DOMAIN-CONTAINING PROTEIN"/>
    <property type="match status" value="1"/>
</dbReference>
<evidence type="ECO:0000256" key="1">
    <source>
        <dbReference type="SAM" id="MobiDB-lite"/>
    </source>
</evidence>
<keyword evidence="4" id="KW-1185">Reference proteome</keyword>
<accession>A0ABQ7NNM3</accession>
<dbReference type="SMART" id="SM00256">
    <property type="entry name" value="FBOX"/>
    <property type="match status" value="2"/>
</dbReference>
<dbReference type="InterPro" id="IPR036047">
    <property type="entry name" value="F-box-like_dom_sf"/>
</dbReference>
<dbReference type="SUPFAM" id="SSF81383">
    <property type="entry name" value="F-box domain"/>
    <property type="match status" value="2"/>
</dbReference>
<feature type="domain" description="F-box" evidence="2">
    <location>
        <begin position="7"/>
        <end position="53"/>
    </location>
</feature>
<feature type="compositionally biased region" description="Pro residues" evidence="1">
    <location>
        <begin position="419"/>
        <end position="430"/>
    </location>
</feature>
<gene>
    <name evidence="3" type="primary">A01p000610.1_BraROA</name>
    <name evidence="3" type="ORF">IGI04_000045</name>
</gene>
<dbReference type="CDD" id="cd22152">
    <property type="entry name" value="F-box_AtAFR-like"/>
    <property type="match status" value="2"/>
</dbReference>
<dbReference type="InterPro" id="IPR001810">
    <property type="entry name" value="F-box_dom"/>
</dbReference>
<dbReference type="Pfam" id="PF25210">
    <property type="entry name" value="Kelch_FKB95"/>
    <property type="match status" value="3"/>
</dbReference>
<sequence>MTKQSPEISIWSLPYDLILNIIARVSRMYYPTLSLVSKKLGSVVSSPELYQTRSRLNRTESCLYLCLRYYRDHPLDPNPHWFALCMKPNRTLTDRLFIPVTSPDVRHERSTGLTSKDVSIVAAGSNIYKMGGYTPSSSEVLVLDCRFNTWHSAPVMREKRSSPAASLVEGKIYVAGGCEDVNSENWVEVFDPKTQTWGSVTNPGAEIRPSSGAELESFGIEGKLYLFGHNRKCVVYDPKEARWNPMIELGMGMDMDVVMGMGMDMYEAMDMEMDMNGVASAVSYFHCVIGDVVFLWNEREFRWYDFNASSWKKLNGVEDLPDFDGDCKMVDVGGKMAVLWKVFGRGEERSIWCAEIALERRGDEMWGKVEWFDVVLTTHEQCGLFDADILSATLIPTMSFPVKKRKTMKKPSVNKNKKAPPPPESTPNPSLPDDLLLSCFARASRLYYPTLSLVSKSFASLVSSPELYKTRSSSGRTESCLYVCLSFHPDPIPRWFTLCRKPDRTLTTKKKPSGYALAKLPTPPSRSAHWSGLVAVGSDIYNIGGPIDEADEPSSSVSILDCRSNTWREGPSMLVERDYPHANVIDGKIYVAGDLGACVYPCCGDARQTRYTYKKNGRDRRKGTHFGIRLSFGLRYEGRSLGKCGEGDEFGLRTALKGVKGLDKIPPCTVTLADFGGKMAVFWDRAVASTGGDKMISCAVIALERRNDEEIWGKVEWSDTVLEVPESCIIKHALAATL</sequence>
<dbReference type="PANTHER" id="PTHR24414">
    <property type="entry name" value="F-BOX/KELCH-REPEAT PROTEIN SKIP4"/>
    <property type="match status" value="1"/>
</dbReference>
<dbReference type="InterPro" id="IPR050354">
    <property type="entry name" value="F-box/kelch-repeat_ARATH"/>
</dbReference>
<feature type="region of interest" description="Disordered" evidence="1">
    <location>
        <begin position="405"/>
        <end position="430"/>
    </location>
</feature>
<evidence type="ECO:0000313" key="4">
    <source>
        <dbReference type="Proteomes" id="UP000823674"/>
    </source>
</evidence>
<dbReference type="Pfam" id="PF00646">
    <property type="entry name" value="F-box"/>
    <property type="match status" value="2"/>
</dbReference>
<dbReference type="InterPro" id="IPR015915">
    <property type="entry name" value="Kelch-typ_b-propeller"/>
</dbReference>
<comment type="caution">
    <text evidence="3">The sequence shown here is derived from an EMBL/GenBank/DDBJ whole genome shotgun (WGS) entry which is preliminary data.</text>
</comment>
<dbReference type="EMBL" id="JADBGQ010000001">
    <property type="protein sequence ID" value="KAG5412478.1"/>
    <property type="molecule type" value="Genomic_DNA"/>
</dbReference>
<dbReference type="SMART" id="SM00612">
    <property type="entry name" value="Kelch"/>
    <property type="match status" value="3"/>
</dbReference>
<dbReference type="Gene3D" id="2.120.10.80">
    <property type="entry name" value="Kelch-type beta propeller"/>
    <property type="match status" value="2"/>
</dbReference>